<organism evidence="2 3">
    <name type="scientific">Rhizobium altiplani</name>
    <dbReference type="NCBI Taxonomy" id="1864509"/>
    <lineage>
        <taxon>Bacteria</taxon>
        <taxon>Pseudomonadati</taxon>
        <taxon>Pseudomonadota</taxon>
        <taxon>Alphaproteobacteria</taxon>
        <taxon>Hyphomicrobiales</taxon>
        <taxon>Rhizobiaceae</taxon>
        <taxon>Rhizobium/Agrobacterium group</taxon>
        <taxon>Rhizobium</taxon>
    </lineage>
</organism>
<reference evidence="2 3" key="1">
    <citation type="submission" date="2015-11" db="EMBL/GenBank/DDBJ databases">
        <title>Draft Genome Sequence of the Strain BR 10423 (Rhizobium sp.) isolated from nodules of Mimosa pudica.</title>
        <authorList>
            <person name="Barauna A.C."/>
            <person name="Zilli J.E."/>
            <person name="Simoes-Araujo J.L."/>
            <person name="Reis V.M."/>
            <person name="James E.K."/>
            <person name="Reis F.B.Jr."/>
            <person name="Rouws L.F."/>
            <person name="Passos S.R."/>
            <person name="Gois S.R."/>
        </authorList>
    </citation>
    <scope>NUCLEOTIDE SEQUENCE [LARGE SCALE GENOMIC DNA]</scope>
    <source>
        <strain evidence="2 3">BR10423</strain>
    </source>
</reference>
<gene>
    <name evidence="2" type="ORF">AS026_08585</name>
</gene>
<dbReference type="OrthoDB" id="8283571at2"/>
<evidence type="ECO:0000313" key="3">
    <source>
        <dbReference type="Proteomes" id="UP000068164"/>
    </source>
</evidence>
<comment type="caution">
    <text evidence="2">The sequence shown here is derived from an EMBL/GenBank/DDBJ whole genome shotgun (WGS) entry which is preliminary data.</text>
</comment>
<name>A0A120FKG9_9HYPH</name>
<dbReference type="EMBL" id="LNCD01000084">
    <property type="protein sequence ID" value="KWV50599.1"/>
    <property type="molecule type" value="Genomic_DNA"/>
</dbReference>
<keyword evidence="1" id="KW-1133">Transmembrane helix</keyword>
<evidence type="ECO:0008006" key="4">
    <source>
        <dbReference type="Google" id="ProtNLM"/>
    </source>
</evidence>
<evidence type="ECO:0000256" key="1">
    <source>
        <dbReference type="SAM" id="Phobius"/>
    </source>
</evidence>
<dbReference type="Proteomes" id="UP000068164">
    <property type="component" value="Unassembled WGS sequence"/>
</dbReference>
<proteinExistence type="predicted"/>
<feature type="transmembrane region" description="Helical" evidence="1">
    <location>
        <begin position="114"/>
        <end position="135"/>
    </location>
</feature>
<keyword evidence="1" id="KW-0812">Transmembrane</keyword>
<dbReference type="RefSeq" id="WP_062371229.1">
    <property type="nucleotide sequence ID" value="NZ_LNCD01000084.1"/>
</dbReference>
<accession>A0A120FKG9</accession>
<protein>
    <recommendedName>
        <fullName evidence="4">DUF3426 domain-containing protein</fullName>
    </recommendedName>
</protein>
<sequence length="235" mass="25537">MPDLRPARNHVDTGKAVIMTSSSFRRQAPGRSYDFLPPEPIKREARRARPADVADAEFVVINNRSQAFDARSFTGNRRRPPAPSMLRPTSPRASMESFVRAGEAWLQQASVKTFAALVVALSVLVFGLVGGFSGLSESDAAPAEAPLHFSHVTITPREANGMQALLINGIIDNQSGTTQIVRPIRANFFAGEQLTASIVVNPPVDVIYAGQSRGFSTRVQYTGGKMPEIRLSFMP</sequence>
<keyword evidence="1" id="KW-0472">Membrane</keyword>
<keyword evidence="3" id="KW-1185">Reference proteome</keyword>
<evidence type="ECO:0000313" key="2">
    <source>
        <dbReference type="EMBL" id="KWV50599.1"/>
    </source>
</evidence>
<dbReference type="AlphaFoldDB" id="A0A120FKG9"/>